<keyword evidence="2 11" id="KW-0813">Transport</keyword>
<keyword evidence="9 11" id="KW-0472">Membrane</keyword>
<feature type="compositionally biased region" description="Low complexity" evidence="12">
    <location>
        <begin position="442"/>
        <end position="461"/>
    </location>
</feature>
<evidence type="ECO:0000256" key="7">
    <source>
        <dbReference type="ARBA" id="ARBA00023053"/>
    </source>
</evidence>
<feature type="transmembrane region" description="Helical" evidence="11">
    <location>
        <begin position="39"/>
        <end position="58"/>
    </location>
</feature>
<evidence type="ECO:0000256" key="4">
    <source>
        <dbReference type="ARBA" id="ARBA00022475"/>
    </source>
</evidence>
<evidence type="ECO:0000313" key="14">
    <source>
        <dbReference type="Proteomes" id="UP001597280"/>
    </source>
</evidence>
<gene>
    <name evidence="11 13" type="primary">nhaA</name>
    <name evidence="13" type="ORF">ACFSDA_06365</name>
</gene>
<dbReference type="Pfam" id="PF06965">
    <property type="entry name" value="Na_H_antiport_1"/>
    <property type="match status" value="1"/>
</dbReference>
<dbReference type="InterPro" id="IPR023171">
    <property type="entry name" value="Na/H_antiporter_dom_sf"/>
</dbReference>
<dbReference type="EMBL" id="JBHUFL010000002">
    <property type="protein sequence ID" value="MFD1834699.1"/>
    <property type="molecule type" value="Genomic_DNA"/>
</dbReference>
<comment type="function">
    <text evidence="11">Na(+)/H(+) antiporter that extrudes sodium in exchange for external protons.</text>
</comment>
<comment type="similarity">
    <text evidence="11">Belongs to the NhaA Na(+)/H(+) (TC 2.A.33) antiporter family.</text>
</comment>
<evidence type="ECO:0000256" key="5">
    <source>
        <dbReference type="ARBA" id="ARBA00022692"/>
    </source>
</evidence>
<feature type="transmembrane region" description="Helical" evidence="11">
    <location>
        <begin position="182"/>
        <end position="201"/>
    </location>
</feature>
<keyword evidence="14" id="KW-1185">Reference proteome</keyword>
<comment type="subcellular location">
    <subcellularLocation>
        <location evidence="1">Cell inner membrane</location>
        <topology evidence="1">Multi-pass membrane protein</topology>
    </subcellularLocation>
    <subcellularLocation>
        <location evidence="11">Cell membrane</location>
        <topology evidence="11">Multi-pass membrane protein</topology>
    </subcellularLocation>
</comment>
<keyword evidence="7 11" id="KW-0915">Sodium</keyword>
<proteinExistence type="inferred from homology"/>
<keyword evidence="10 11" id="KW-0739">Sodium transport</keyword>
<evidence type="ECO:0000256" key="12">
    <source>
        <dbReference type="SAM" id="MobiDB-lite"/>
    </source>
</evidence>
<comment type="caution">
    <text evidence="13">The sequence shown here is derived from an EMBL/GenBank/DDBJ whole genome shotgun (WGS) entry which is preliminary data.</text>
</comment>
<dbReference type="Proteomes" id="UP001597280">
    <property type="component" value="Unassembled WGS sequence"/>
</dbReference>
<evidence type="ECO:0000256" key="10">
    <source>
        <dbReference type="ARBA" id="ARBA00023201"/>
    </source>
</evidence>
<keyword evidence="8 11" id="KW-0406">Ion transport</keyword>
<keyword evidence="4 11" id="KW-1003">Cell membrane</keyword>
<feature type="region of interest" description="Disordered" evidence="12">
    <location>
        <begin position="440"/>
        <end position="468"/>
    </location>
</feature>
<dbReference type="Gene3D" id="1.20.1530.10">
    <property type="entry name" value="Na+/H+ antiporter like domain"/>
    <property type="match status" value="1"/>
</dbReference>
<organism evidence="13 14">
    <name type="scientific">Brachybacterium rhamnosum</name>
    <dbReference type="NCBI Taxonomy" id="173361"/>
    <lineage>
        <taxon>Bacteria</taxon>
        <taxon>Bacillati</taxon>
        <taxon>Actinomycetota</taxon>
        <taxon>Actinomycetes</taxon>
        <taxon>Micrococcales</taxon>
        <taxon>Dermabacteraceae</taxon>
        <taxon>Brachybacterium</taxon>
    </lineage>
</organism>
<evidence type="ECO:0000256" key="11">
    <source>
        <dbReference type="HAMAP-Rule" id="MF_01844"/>
    </source>
</evidence>
<sequence length="468" mass="48927">MNDHPSPSTTPARRSERILERGTYREYLRIEQILTRETTGGLVLLAATVLALILANSPASGAYEALRDQHVGVDIGDFHLRLTLGHWAADGLLAIFFFLAGLELKMEFLTGDLRSPGKALVPMVAAAGGVAVPALLFVAITAAGPPGALQGWAIPAATDIAFALAVLALLGSHLPTALRTFLLTLAIVDDLIAIIIIAVFYTADLRLGYLALALIPIALYALVAHRAEWLFKKHYGAAWLVLLPLGAITWALFLNSGVHATIAGVVLAFMIPVRSRSRYGARYSLAQTFEHRFRPLSTGIAVPVFAFFSAGVAVGGVSGLLDAWSSPVAIGIVVGLVAGKILGIVGATFLVTRLRGAHLDPDIRWVDLVGMAGVAGIGFTVSLLVTELSFDPSDPLHAAAKVGVLTASVLAAVVGAAVLLPRNRRYRRIAEREAVDADADGVPDVFAPEPAAGPGPAADGTPPGGGAR</sequence>
<feature type="transmembrane region" description="Helical" evidence="11">
    <location>
        <begin position="207"/>
        <end position="223"/>
    </location>
</feature>
<feature type="transmembrane region" description="Helical" evidence="11">
    <location>
        <begin position="149"/>
        <end position="170"/>
    </location>
</feature>
<feature type="transmembrane region" description="Helical" evidence="11">
    <location>
        <begin position="398"/>
        <end position="420"/>
    </location>
</feature>
<feature type="transmembrane region" description="Helical" evidence="11">
    <location>
        <begin position="120"/>
        <end position="143"/>
    </location>
</feature>
<evidence type="ECO:0000256" key="3">
    <source>
        <dbReference type="ARBA" id="ARBA00022449"/>
    </source>
</evidence>
<dbReference type="PANTHER" id="PTHR30341:SF0">
    <property type="entry name" value="NA(+)_H(+) ANTIPORTER NHAA"/>
    <property type="match status" value="1"/>
</dbReference>
<accession>A0ABW4PWY5</accession>
<evidence type="ECO:0000256" key="8">
    <source>
        <dbReference type="ARBA" id="ARBA00023065"/>
    </source>
</evidence>
<evidence type="ECO:0000256" key="9">
    <source>
        <dbReference type="ARBA" id="ARBA00023136"/>
    </source>
</evidence>
<feature type="transmembrane region" description="Helical" evidence="11">
    <location>
        <begin position="258"/>
        <end position="275"/>
    </location>
</feature>
<feature type="transmembrane region" description="Helical" evidence="11">
    <location>
        <begin position="363"/>
        <end position="386"/>
    </location>
</feature>
<feature type="transmembrane region" description="Helical" evidence="11">
    <location>
        <begin position="296"/>
        <end position="321"/>
    </location>
</feature>
<evidence type="ECO:0000256" key="6">
    <source>
        <dbReference type="ARBA" id="ARBA00022989"/>
    </source>
</evidence>
<evidence type="ECO:0000313" key="13">
    <source>
        <dbReference type="EMBL" id="MFD1834699.1"/>
    </source>
</evidence>
<dbReference type="PANTHER" id="PTHR30341">
    <property type="entry name" value="SODIUM ION/PROTON ANTIPORTER NHAA-RELATED"/>
    <property type="match status" value="1"/>
</dbReference>
<dbReference type="NCBIfam" id="TIGR00773">
    <property type="entry name" value="NhaA"/>
    <property type="match status" value="1"/>
</dbReference>
<dbReference type="InterPro" id="IPR004670">
    <property type="entry name" value="NhaA"/>
</dbReference>
<dbReference type="HAMAP" id="MF_01844">
    <property type="entry name" value="NhaA"/>
    <property type="match status" value="1"/>
</dbReference>
<feature type="transmembrane region" description="Helical" evidence="11">
    <location>
        <begin position="327"/>
        <end position="351"/>
    </location>
</feature>
<comment type="catalytic activity">
    <reaction evidence="11">
        <text>Na(+)(in) + 2 H(+)(out) = Na(+)(out) + 2 H(+)(in)</text>
        <dbReference type="Rhea" id="RHEA:29251"/>
        <dbReference type="ChEBI" id="CHEBI:15378"/>
        <dbReference type="ChEBI" id="CHEBI:29101"/>
    </reaction>
</comment>
<keyword evidence="5 11" id="KW-0812">Transmembrane</keyword>
<name>A0ABW4PWY5_9MICO</name>
<keyword evidence="3 11" id="KW-0050">Antiport</keyword>
<evidence type="ECO:0000256" key="1">
    <source>
        <dbReference type="ARBA" id="ARBA00004429"/>
    </source>
</evidence>
<evidence type="ECO:0000256" key="2">
    <source>
        <dbReference type="ARBA" id="ARBA00022448"/>
    </source>
</evidence>
<keyword evidence="6 11" id="KW-1133">Transmembrane helix</keyword>
<protein>
    <recommendedName>
        <fullName evidence="11">Na(+)/H(+) antiporter NhaA</fullName>
    </recommendedName>
    <alternativeName>
        <fullName evidence="11">Sodium/proton antiporter NhaA</fullName>
    </alternativeName>
</protein>
<feature type="transmembrane region" description="Helical" evidence="11">
    <location>
        <begin position="235"/>
        <end position="252"/>
    </location>
</feature>
<reference evidence="14" key="1">
    <citation type="journal article" date="2019" name="Int. J. Syst. Evol. Microbiol.">
        <title>The Global Catalogue of Microorganisms (GCM) 10K type strain sequencing project: providing services to taxonomists for standard genome sequencing and annotation.</title>
        <authorList>
            <consortium name="The Broad Institute Genomics Platform"/>
            <consortium name="The Broad Institute Genome Sequencing Center for Infectious Disease"/>
            <person name="Wu L."/>
            <person name="Ma J."/>
        </authorList>
    </citation>
    <scope>NUCLEOTIDE SEQUENCE [LARGE SCALE GENOMIC DNA]</scope>
    <source>
        <strain evidence="14">JCM 11650</strain>
    </source>
</reference>
<dbReference type="RefSeq" id="WP_343903939.1">
    <property type="nucleotide sequence ID" value="NZ_BAAAIS010000002.1"/>
</dbReference>
<feature type="transmembrane region" description="Helical" evidence="11">
    <location>
        <begin position="78"/>
        <end position="99"/>
    </location>
</feature>